<evidence type="ECO:0000313" key="3">
    <source>
        <dbReference type="Proteomes" id="UP000006854"/>
    </source>
</evidence>
<dbReference type="AlphaFoldDB" id="F2R896"/>
<evidence type="ECO:0000313" key="2">
    <source>
        <dbReference type="EMBL" id="CCA58905.1"/>
    </source>
</evidence>
<sequence>MTHCAPQGPGAASTVSPSSPSGTCAPPTSSTSPTVSSTSSASTTSPPSTANPARPGTNTERTLHLNSREPAAGSVTRITLFSSDRDGIVGLVDGDAWQWARTAMELSGFDKNDSGDMVLPLSDLALARQALITLGAVAERTLGLQLTPSNERYIGDIALDVAEHLPGQWTARVENYSLRVWQEDLAGGLWSTGPIAQTLAANRVRQAAILKRDDGTELAVVKDPHLDTYHVGALRPGHVPGPTNATAPPGVTVQPTASAAAHVIRTGLLPAYTRSVLQAHAADLSDDLTWARETYEAGTIPDPAPADLVDAYVRFTASAPLVIAAIRTLGAPTEYEADFLHRVEVIVTAPADETGPKPVTAHPDPLGWWLVEGGDELVALSLCTLASVPLPLEQGRRAGSRTLALAPAPALSEPTVRRR</sequence>
<dbReference type="eggNOG" id="ENOG5030PQA">
    <property type="taxonomic scope" value="Bacteria"/>
</dbReference>
<evidence type="ECO:0000256" key="1">
    <source>
        <dbReference type="SAM" id="MobiDB-lite"/>
    </source>
</evidence>
<dbReference type="HOGENOM" id="CLU_655403_0_0_11"/>
<keyword evidence="3" id="KW-1185">Reference proteome</keyword>
<gene>
    <name evidence="2" type="ordered locus">SVEN_5619</name>
</gene>
<protein>
    <submittedName>
        <fullName evidence="2">Uncharacterized protein</fullName>
    </submittedName>
</protein>
<dbReference type="EMBL" id="FR845719">
    <property type="protein sequence ID" value="CCA58905.1"/>
    <property type="molecule type" value="Genomic_DNA"/>
</dbReference>
<dbReference type="PATRIC" id="fig|953739.5.peg.844"/>
<dbReference type="Proteomes" id="UP000006854">
    <property type="component" value="Chromosome"/>
</dbReference>
<dbReference type="STRING" id="953739.SVEN_5619"/>
<accession>F2R896</accession>
<feature type="compositionally biased region" description="Low complexity" evidence="1">
    <location>
        <begin position="16"/>
        <end position="53"/>
    </location>
</feature>
<proteinExistence type="predicted"/>
<organism evidence="2 3">
    <name type="scientific">Streptomyces venezuelae (strain ATCC 10712 / CBS 650.69 / DSM 40230 / JCM 4526 / NBRC 13096 / PD 04745)</name>
    <dbReference type="NCBI Taxonomy" id="953739"/>
    <lineage>
        <taxon>Bacteria</taxon>
        <taxon>Bacillati</taxon>
        <taxon>Actinomycetota</taxon>
        <taxon>Actinomycetes</taxon>
        <taxon>Kitasatosporales</taxon>
        <taxon>Streptomycetaceae</taxon>
        <taxon>Streptomyces</taxon>
    </lineage>
</organism>
<name>F2R896_STRVP</name>
<reference evidence="2 3" key="1">
    <citation type="journal article" date="2011" name="BMC Genomics">
        <title>Genome-wide analysis of the role of GlnR in Streptomyces venezuelae provides new insights into global nitrogen regulation in actinomycetes.</title>
        <authorList>
            <person name="Pullan S.T."/>
            <person name="Bibb M.J."/>
            <person name="Merrick M."/>
        </authorList>
    </citation>
    <scope>NUCLEOTIDE SEQUENCE [LARGE SCALE GENOMIC DNA]</scope>
    <source>
        <strain evidence="2">ATCC 10712</strain>
    </source>
</reference>
<feature type="region of interest" description="Disordered" evidence="1">
    <location>
        <begin position="1"/>
        <end position="69"/>
    </location>
</feature>
<dbReference type="KEGG" id="sve:SVEN_5619"/>